<gene>
    <name evidence="1" type="ORF">CROQUDRAFT_19423</name>
</gene>
<comment type="caution">
    <text evidence="1">The sequence shown here is derived from an EMBL/GenBank/DDBJ whole genome shotgun (WGS) entry which is preliminary data.</text>
</comment>
<reference evidence="1" key="1">
    <citation type="submission" date="2013-11" db="EMBL/GenBank/DDBJ databases">
        <title>Genome sequence of the fusiform rust pathogen reveals effectors for host alternation and coevolution with pine.</title>
        <authorList>
            <consortium name="DOE Joint Genome Institute"/>
            <person name="Smith K."/>
            <person name="Pendleton A."/>
            <person name="Kubisiak T."/>
            <person name="Anderson C."/>
            <person name="Salamov A."/>
            <person name="Aerts A."/>
            <person name="Riley R."/>
            <person name="Clum A."/>
            <person name="Lindquist E."/>
            <person name="Ence D."/>
            <person name="Campbell M."/>
            <person name="Kronenberg Z."/>
            <person name="Feau N."/>
            <person name="Dhillon B."/>
            <person name="Hamelin R."/>
            <person name="Burleigh J."/>
            <person name="Smith J."/>
            <person name="Yandell M."/>
            <person name="Nelson C."/>
            <person name="Grigoriev I."/>
            <person name="Davis J."/>
        </authorList>
    </citation>
    <scope>NUCLEOTIDE SEQUENCE</scope>
    <source>
        <strain evidence="1">G11</strain>
    </source>
</reference>
<evidence type="ECO:0000313" key="2">
    <source>
        <dbReference type="Proteomes" id="UP000886653"/>
    </source>
</evidence>
<protein>
    <submittedName>
        <fullName evidence="1">Uncharacterized protein</fullName>
    </submittedName>
</protein>
<dbReference type="OrthoDB" id="2506357at2759"/>
<dbReference type="EMBL" id="MU168094">
    <property type="protein sequence ID" value="KAG0138955.1"/>
    <property type="molecule type" value="Genomic_DNA"/>
</dbReference>
<accession>A0A9P6T509</accession>
<name>A0A9P6T509_9BASI</name>
<organism evidence="1 2">
    <name type="scientific">Cronartium quercuum f. sp. fusiforme G11</name>
    <dbReference type="NCBI Taxonomy" id="708437"/>
    <lineage>
        <taxon>Eukaryota</taxon>
        <taxon>Fungi</taxon>
        <taxon>Dikarya</taxon>
        <taxon>Basidiomycota</taxon>
        <taxon>Pucciniomycotina</taxon>
        <taxon>Pucciniomycetes</taxon>
        <taxon>Pucciniales</taxon>
        <taxon>Coleosporiaceae</taxon>
        <taxon>Cronartium</taxon>
    </lineage>
</organism>
<dbReference type="Proteomes" id="UP000886653">
    <property type="component" value="Unassembled WGS sequence"/>
</dbReference>
<evidence type="ECO:0000313" key="1">
    <source>
        <dbReference type="EMBL" id="KAG0138955.1"/>
    </source>
</evidence>
<feature type="non-terminal residue" evidence="1">
    <location>
        <position position="1"/>
    </location>
</feature>
<feature type="non-terminal residue" evidence="1">
    <location>
        <position position="117"/>
    </location>
</feature>
<dbReference type="AlphaFoldDB" id="A0A9P6T509"/>
<keyword evidence="2" id="KW-1185">Reference proteome</keyword>
<sequence>PELLNIDYQTVKNLIRNRAKALIHLDPNPFHSLNAWAYKLRENGWHVQEQFNEQTGFISFCFFSPWQKQQLLAHRSDIICLDSTHNMTNNFPKDFGDIKLSLYTIVVRSPVMGKGVP</sequence>
<proteinExistence type="predicted"/>